<reference evidence="2 3" key="1">
    <citation type="submission" date="2015-01" db="EMBL/GenBank/DDBJ databases">
        <title>Draft genome sequence of Pedobacter sp. NL19 isolated from sludge of an effluent treatment pond in an abandoned uranium mine.</title>
        <authorList>
            <person name="Santos T."/>
            <person name="Caetano T."/>
            <person name="Covas C."/>
            <person name="Cruz A."/>
            <person name="Mendo S."/>
        </authorList>
    </citation>
    <scope>NUCLEOTIDE SEQUENCE [LARGE SCALE GENOMIC DNA]</scope>
    <source>
        <strain evidence="2 3">NL19</strain>
    </source>
</reference>
<feature type="chain" id="PRO_5002226629" evidence="1">
    <location>
        <begin position="22"/>
        <end position="177"/>
    </location>
</feature>
<dbReference type="PROSITE" id="PS51257">
    <property type="entry name" value="PROKAR_LIPOPROTEIN"/>
    <property type="match status" value="1"/>
</dbReference>
<dbReference type="EMBL" id="JXRA01000103">
    <property type="protein sequence ID" value="KIO75378.1"/>
    <property type="molecule type" value="Genomic_DNA"/>
</dbReference>
<keyword evidence="1" id="KW-0732">Signal</keyword>
<dbReference type="Proteomes" id="UP000032049">
    <property type="component" value="Unassembled WGS sequence"/>
</dbReference>
<evidence type="ECO:0000313" key="2">
    <source>
        <dbReference type="EMBL" id="KIO75378.1"/>
    </source>
</evidence>
<accession>A0A0D0F180</accession>
<dbReference type="AlphaFoldDB" id="A0A0D0F180"/>
<sequence length="177" mass="19716">MNKKISFLSLSVLFFAACNSAAPKKQAAASAYFDLKDYMITEAKRLTALNPEIDKTVIVNGAAERRKVKIADWPKELSVFSDADINKSAWQGLFTAAKGKDTETYLSDNEKVPVKSLSISYKNGKVRGIKLLISNVNSLYTSNDTLSYFPDSLYEVKKIQHIKLLNGKSYTITGKFK</sequence>
<keyword evidence="3" id="KW-1185">Reference proteome</keyword>
<proteinExistence type="predicted"/>
<dbReference type="OrthoDB" id="794757at2"/>
<organism evidence="2 3">
    <name type="scientific">Pedobacter lusitanus</name>
    <dbReference type="NCBI Taxonomy" id="1503925"/>
    <lineage>
        <taxon>Bacteria</taxon>
        <taxon>Pseudomonadati</taxon>
        <taxon>Bacteroidota</taxon>
        <taxon>Sphingobacteriia</taxon>
        <taxon>Sphingobacteriales</taxon>
        <taxon>Sphingobacteriaceae</taxon>
        <taxon>Pedobacter</taxon>
    </lineage>
</organism>
<protein>
    <submittedName>
        <fullName evidence="2">Uncharacterized protein</fullName>
    </submittedName>
</protein>
<evidence type="ECO:0000256" key="1">
    <source>
        <dbReference type="SAM" id="SignalP"/>
    </source>
</evidence>
<dbReference type="STRING" id="1503925.TH53_21070"/>
<feature type="signal peptide" evidence="1">
    <location>
        <begin position="1"/>
        <end position="21"/>
    </location>
</feature>
<dbReference type="RefSeq" id="WP_041885222.1">
    <property type="nucleotide sequence ID" value="NZ_CP157278.1"/>
</dbReference>
<comment type="caution">
    <text evidence="2">The sequence shown here is derived from an EMBL/GenBank/DDBJ whole genome shotgun (WGS) entry which is preliminary data.</text>
</comment>
<gene>
    <name evidence="2" type="ORF">TH53_21070</name>
</gene>
<name>A0A0D0F180_9SPHI</name>
<evidence type="ECO:0000313" key="3">
    <source>
        <dbReference type="Proteomes" id="UP000032049"/>
    </source>
</evidence>